<evidence type="ECO:0000256" key="1">
    <source>
        <dbReference type="ARBA" id="ARBA00004651"/>
    </source>
</evidence>
<comment type="similarity">
    <text evidence="2">Belongs to the CitM (TC 2.A.11) transporter family.</text>
</comment>
<feature type="transmembrane region" description="Helical" evidence="8">
    <location>
        <begin position="313"/>
        <end position="334"/>
    </location>
</feature>
<evidence type="ECO:0000313" key="10">
    <source>
        <dbReference type="EMBL" id="KRQ86105.1"/>
    </source>
</evidence>
<feature type="transmembrane region" description="Helical" evidence="8">
    <location>
        <begin position="355"/>
        <end position="381"/>
    </location>
</feature>
<keyword evidence="11" id="KW-1185">Reference proteome</keyword>
<feature type="transmembrane region" description="Helical" evidence="8">
    <location>
        <begin position="239"/>
        <end position="258"/>
    </location>
</feature>
<feature type="transmembrane region" description="Helical" evidence="8">
    <location>
        <begin position="88"/>
        <end position="118"/>
    </location>
</feature>
<dbReference type="PRINTS" id="PR00758">
    <property type="entry name" value="ARSENICPUMP"/>
</dbReference>
<dbReference type="STRING" id="908809.ABG79_02139"/>
<feature type="transmembrane region" description="Helical" evidence="8">
    <location>
        <begin position="401"/>
        <end position="421"/>
    </location>
</feature>
<dbReference type="InterPro" id="IPR004680">
    <property type="entry name" value="Cit_transptr-like_dom"/>
</dbReference>
<dbReference type="PANTHER" id="PTHR43568:SF1">
    <property type="entry name" value="P PROTEIN"/>
    <property type="match status" value="1"/>
</dbReference>
<dbReference type="AlphaFoldDB" id="A0A0R3JRN0"/>
<feature type="transmembrane region" description="Helical" evidence="8">
    <location>
        <begin position="26"/>
        <end position="42"/>
    </location>
</feature>
<comment type="caution">
    <text evidence="10">The sequence shown here is derived from an EMBL/GenBank/DDBJ whole genome shotgun (WGS) entry which is preliminary data.</text>
</comment>
<feature type="transmembrane region" description="Helical" evidence="8">
    <location>
        <begin position="217"/>
        <end position="233"/>
    </location>
</feature>
<proteinExistence type="inferred from homology"/>
<dbReference type="RefSeq" id="WP_057979435.1">
    <property type="nucleotide sequence ID" value="NZ_LKHP01000016.1"/>
</dbReference>
<comment type="subcellular location">
    <subcellularLocation>
        <location evidence="1">Cell membrane</location>
        <topology evidence="1">Multi-pass membrane protein</topology>
    </subcellularLocation>
</comment>
<feature type="domain" description="Citrate transporter-like" evidence="9">
    <location>
        <begin position="13"/>
        <end position="364"/>
    </location>
</feature>
<dbReference type="InterPro" id="IPR000802">
    <property type="entry name" value="Arsenical_pump_ArsB"/>
</dbReference>
<feature type="transmembrane region" description="Helical" evidence="8">
    <location>
        <begin position="177"/>
        <end position="196"/>
    </location>
</feature>
<dbReference type="GO" id="GO:0015105">
    <property type="term" value="F:arsenite transmembrane transporter activity"/>
    <property type="evidence" value="ECO:0007669"/>
    <property type="project" value="InterPro"/>
</dbReference>
<dbReference type="GO" id="GO:0005886">
    <property type="term" value="C:plasma membrane"/>
    <property type="evidence" value="ECO:0007669"/>
    <property type="project" value="UniProtKB-SubCell"/>
</dbReference>
<evidence type="ECO:0000256" key="6">
    <source>
        <dbReference type="ARBA" id="ARBA00022989"/>
    </source>
</evidence>
<evidence type="ECO:0000256" key="5">
    <source>
        <dbReference type="ARBA" id="ARBA00022692"/>
    </source>
</evidence>
<gene>
    <name evidence="10" type="ORF">ABG79_02139</name>
</gene>
<dbReference type="InterPro" id="IPR051475">
    <property type="entry name" value="Diverse_Ion_Transporter"/>
</dbReference>
<keyword evidence="4" id="KW-1003">Cell membrane</keyword>
<evidence type="ECO:0000256" key="8">
    <source>
        <dbReference type="SAM" id="Phobius"/>
    </source>
</evidence>
<feature type="transmembrane region" description="Helical" evidence="8">
    <location>
        <begin position="49"/>
        <end position="68"/>
    </location>
</feature>
<dbReference type="Pfam" id="PF03600">
    <property type="entry name" value="CitMHS"/>
    <property type="match status" value="1"/>
</dbReference>
<evidence type="ECO:0000256" key="2">
    <source>
        <dbReference type="ARBA" id="ARBA00009843"/>
    </source>
</evidence>
<feature type="transmembrane region" description="Helical" evidence="8">
    <location>
        <begin position="130"/>
        <end position="157"/>
    </location>
</feature>
<dbReference type="Proteomes" id="UP000052015">
    <property type="component" value="Unassembled WGS sequence"/>
</dbReference>
<protein>
    <submittedName>
        <fullName evidence="10">Citrate transporter</fullName>
    </submittedName>
</protein>
<sequence>MKTIALILFAATYILLLAYPKYRTYISLVSAALFVIIGILPFNKVLYSIDWNVVLMITGTMGIVNLFIESKMPALLADVIIDKVSSIKWAIISLAVFAGIVSAFIDNVATVLIVAPVAINIAKKLDISPVYIIISIAISSNLQGAATLVGDTTSLLLGGFAKMDFMDFFFFKGRPGLFWIVEFGAIATIIILIIFFRSYNQPIHLEEKQEVEDYFPTYLLISMVLLLIFASFIPNKPSITNGLICTTLLIVGLIKELIINKNKHAINNTLLQIDYETILLLMGLFVIIAGITEAGVINDISKIFLKVGGNNLFLIYTLIVWFSVIVSAFIDNIPYTATMLPVASMIAKSMNIEPYILYFGLLIGATLGGNLTPIGASANITGLGLLKREGYEVKARDFMKLSVPFTITAVVVGFILTWVTFT</sequence>
<dbReference type="PANTHER" id="PTHR43568">
    <property type="entry name" value="P PROTEIN"/>
    <property type="match status" value="1"/>
</dbReference>
<evidence type="ECO:0000313" key="11">
    <source>
        <dbReference type="Proteomes" id="UP000052015"/>
    </source>
</evidence>
<evidence type="ECO:0000259" key="9">
    <source>
        <dbReference type="Pfam" id="PF03600"/>
    </source>
</evidence>
<keyword evidence="7 8" id="KW-0472">Membrane</keyword>
<organism evidence="10 11">
    <name type="scientific">Caloramator mitchellensis</name>
    <dbReference type="NCBI Taxonomy" id="908809"/>
    <lineage>
        <taxon>Bacteria</taxon>
        <taxon>Bacillati</taxon>
        <taxon>Bacillota</taxon>
        <taxon>Clostridia</taxon>
        <taxon>Eubacteriales</taxon>
        <taxon>Clostridiaceae</taxon>
        <taxon>Caloramator</taxon>
    </lineage>
</organism>
<accession>A0A0R3JRN0</accession>
<reference evidence="10 11" key="1">
    <citation type="submission" date="2015-09" db="EMBL/GenBank/DDBJ databases">
        <title>Draft genome sequence of a Caloramator mitchellensis, a moderate thermophile from the Great Artesian Basin of Australia.</title>
        <authorList>
            <person name="Patel B.K."/>
        </authorList>
    </citation>
    <scope>NUCLEOTIDE SEQUENCE [LARGE SCALE GENOMIC DNA]</scope>
    <source>
        <strain evidence="10 11">VF08</strain>
    </source>
</reference>
<evidence type="ECO:0000256" key="7">
    <source>
        <dbReference type="ARBA" id="ARBA00023136"/>
    </source>
</evidence>
<name>A0A0R3JRN0_CALMK</name>
<evidence type="ECO:0000256" key="3">
    <source>
        <dbReference type="ARBA" id="ARBA00022448"/>
    </source>
</evidence>
<keyword evidence="3" id="KW-0813">Transport</keyword>
<feature type="transmembrane region" description="Helical" evidence="8">
    <location>
        <begin position="278"/>
        <end position="297"/>
    </location>
</feature>
<dbReference type="PATRIC" id="fig|908809.3.peg.2125"/>
<dbReference type="EMBL" id="LKHP01000016">
    <property type="protein sequence ID" value="KRQ86105.1"/>
    <property type="molecule type" value="Genomic_DNA"/>
</dbReference>
<evidence type="ECO:0000256" key="4">
    <source>
        <dbReference type="ARBA" id="ARBA00022475"/>
    </source>
</evidence>
<keyword evidence="6 8" id="KW-1133">Transmembrane helix</keyword>
<dbReference type="OrthoDB" id="9765532at2"/>
<keyword evidence="5 8" id="KW-0812">Transmembrane</keyword>